<dbReference type="OrthoDB" id="5599874at2759"/>
<feature type="compositionally biased region" description="Basic and acidic residues" evidence="1">
    <location>
        <begin position="323"/>
        <end position="337"/>
    </location>
</feature>
<name>A0A409XE01_PSICY</name>
<dbReference type="Proteomes" id="UP000283269">
    <property type="component" value="Unassembled WGS sequence"/>
</dbReference>
<protein>
    <recommendedName>
        <fullName evidence="4">Sld7 C-terminal domain-containing protein</fullName>
    </recommendedName>
</protein>
<dbReference type="EMBL" id="NHYD01001970">
    <property type="protein sequence ID" value="PPQ88986.1"/>
    <property type="molecule type" value="Genomic_DNA"/>
</dbReference>
<comment type="caution">
    <text evidence="2">The sequence shown here is derived from an EMBL/GenBank/DDBJ whole genome shotgun (WGS) entry which is preliminary data.</text>
</comment>
<reference evidence="2 3" key="1">
    <citation type="journal article" date="2018" name="Evol. Lett.">
        <title>Horizontal gene cluster transfer increased hallucinogenic mushroom diversity.</title>
        <authorList>
            <person name="Reynolds H.T."/>
            <person name="Vijayakumar V."/>
            <person name="Gluck-Thaler E."/>
            <person name="Korotkin H.B."/>
            <person name="Matheny P.B."/>
            <person name="Slot J.C."/>
        </authorList>
    </citation>
    <scope>NUCLEOTIDE SEQUENCE [LARGE SCALE GENOMIC DNA]</scope>
    <source>
        <strain evidence="2 3">2631</strain>
    </source>
</reference>
<feature type="region of interest" description="Disordered" evidence="1">
    <location>
        <begin position="318"/>
        <end position="337"/>
    </location>
</feature>
<keyword evidence="3" id="KW-1185">Reference proteome</keyword>
<accession>A0A409XE01</accession>
<feature type="region of interest" description="Disordered" evidence="1">
    <location>
        <begin position="201"/>
        <end position="222"/>
    </location>
</feature>
<evidence type="ECO:0000256" key="1">
    <source>
        <dbReference type="SAM" id="MobiDB-lite"/>
    </source>
</evidence>
<gene>
    <name evidence="2" type="ORF">CVT25_005085</name>
</gene>
<sequence>MTHLLTVSNTTPTPTSPRPSRVTEHQDTLTPSTLANVIPASYRLLYRGALSLPDSLLVLDGLTFAARLDSPSKQSTFHLLENPLALALESMRGRPTLRFMSTIDLKDVYMDESGGVEMDIHPLATLSQIYFENMFCLQPFSSASTSNDTRSERSTIGVKVALGDSNGPETTQIVVFAQVFRFSENRKIIRLCVGRITPRLLPPQTQPRAPRPDDPIPRKPPTFFIRDLKRVGSVGRDLKRVASGSSLAAGPLKKQKTLNTSGIAADLGSGVRLGAVDVEADRVFKVPELPKQARVNAKGKEKESDVFGDVSEVQRATTVKGKQKSDETQNEAAFEKANKNAVKRSTIEYLARTKDPTNSARCIDKTHPDFKELYGFVYRGVCFALRAKMRSCTVDTGLINRLIDMHAVMYLGGHGGSADRHGP</sequence>
<organism evidence="2 3">
    <name type="scientific">Psilocybe cyanescens</name>
    <dbReference type="NCBI Taxonomy" id="93625"/>
    <lineage>
        <taxon>Eukaryota</taxon>
        <taxon>Fungi</taxon>
        <taxon>Dikarya</taxon>
        <taxon>Basidiomycota</taxon>
        <taxon>Agaricomycotina</taxon>
        <taxon>Agaricomycetes</taxon>
        <taxon>Agaricomycetidae</taxon>
        <taxon>Agaricales</taxon>
        <taxon>Agaricineae</taxon>
        <taxon>Strophariaceae</taxon>
        <taxon>Psilocybe</taxon>
    </lineage>
</organism>
<feature type="compositionally biased region" description="Low complexity" evidence="1">
    <location>
        <begin position="1"/>
        <end position="13"/>
    </location>
</feature>
<dbReference type="AlphaFoldDB" id="A0A409XE01"/>
<evidence type="ECO:0008006" key="4">
    <source>
        <dbReference type="Google" id="ProtNLM"/>
    </source>
</evidence>
<feature type="region of interest" description="Disordered" evidence="1">
    <location>
        <begin position="1"/>
        <end position="28"/>
    </location>
</feature>
<evidence type="ECO:0000313" key="2">
    <source>
        <dbReference type="EMBL" id="PPQ88986.1"/>
    </source>
</evidence>
<dbReference type="InParanoid" id="A0A409XE01"/>
<evidence type="ECO:0000313" key="3">
    <source>
        <dbReference type="Proteomes" id="UP000283269"/>
    </source>
</evidence>
<proteinExistence type="predicted"/>